<dbReference type="Proteomes" id="UP000477739">
    <property type="component" value="Unassembled WGS sequence"/>
</dbReference>
<dbReference type="GO" id="GO:0006355">
    <property type="term" value="P:regulation of DNA-templated transcription"/>
    <property type="evidence" value="ECO:0007669"/>
    <property type="project" value="InterPro"/>
</dbReference>
<dbReference type="RefSeq" id="WP_155107063.1">
    <property type="nucleotide sequence ID" value="NZ_WMJZ01000003.1"/>
</dbReference>
<comment type="caution">
    <text evidence="2">The sequence shown here is derived from an EMBL/GenBank/DDBJ whole genome shotgun (WGS) entry which is preliminary data.</text>
</comment>
<dbReference type="InterPro" id="IPR005471">
    <property type="entry name" value="Tscrpt_reg_IclR_N"/>
</dbReference>
<dbReference type="EMBL" id="WMJZ01000003">
    <property type="protein sequence ID" value="MTH45395.1"/>
    <property type="molecule type" value="Genomic_DNA"/>
</dbReference>
<dbReference type="SUPFAM" id="SSF46785">
    <property type="entry name" value="Winged helix' DNA-binding domain"/>
    <property type="match status" value="1"/>
</dbReference>
<dbReference type="InterPro" id="IPR036390">
    <property type="entry name" value="WH_DNA-bd_sf"/>
</dbReference>
<dbReference type="GO" id="GO:0003677">
    <property type="term" value="F:DNA binding"/>
    <property type="evidence" value="ECO:0007669"/>
    <property type="project" value="InterPro"/>
</dbReference>
<dbReference type="OrthoDB" id="6630913at2"/>
<dbReference type="AlphaFoldDB" id="A0A6L6IH38"/>
<dbReference type="Pfam" id="PF09339">
    <property type="entry name" value="HTH_IclR"/>
    <property type="match status" value="1"/>
</dbReference>
<protein>
    <submittedName>
        <fullName evidence="2">Helix-turn-helix domain-containing protein</fullName>
    </submittedName>
</protein>
<name>A0A6L6IH38_9ENTR</name>
<accession>A0A6L6IH38</accession>
<proteinExistence type="predicted"/>
<evidence type="ECO:0000313" key="2">
    <source>
        <dbReference type="EMBL" id="MTH45395.1"/>
    </source>
</evidence>
<keyword evidence="3" id="KW-1185">Reference proteome</keyword>
<reference evidence="2 3" key="1">
    <citation type="submission" date="2019-11" db="EMBL/GenBank/DDBJ databases">
        <title>Escherichia alba sp. nov. isolated from the gut of plastic-eating superworms Zophobas atratus.</title>
        <authorList>
            <person name="Yang Y."/>
        </authorList>
    </citation>
    <scope>NUCLEOTIDE SEQUENCE [LARGE SCALE GENOMIC DNA]</scope>
    <source>
        <strain evidence="3">BIT-B35</strain>
    </source>
</reference>
<organism evidence="2 3">
    <name type="scientific">Intestinirhabdus alba</name>
    <dbReference type="NCBI Taxonomy" id="2899544"/>
    <lineage>
        <taxon>Bacteria</taxon>
        <taxon>Pseudomonadati</taxon>
        <taxon>Pseudomonadota</taxon>
        <taxon>Gammaproteobacteria</taxon>
        <taxon>Enterobacterales</taxon>
        <taxon>Enterobacteriaceae</taxon>
        <taxon>Intestinirhabdus</taxon>
    </lineage>
</organism>
<evidence type="ECO:0000259" key="1">
    <source>
        <dbReference type="Pfam" id="PF09339"/>
    </source>
</evidence>
<sequence length="151" mass="17237">MNARDKIINYLETHKHASKKELHIATNLPINRIARVICDLTVSGQLELHSMNGKIKYYRLTELHWQRVSAVINYLGEARNSSAGEIADAIGLDRNTVTQILMSLAKQGTLYREWNGRSKMWFYSKSPSFIFGMGNPLTAFINQALREVRAQ</sequence>
<feature type="domain" description="HTH iclR-type" evidence="1">
    <location>
        <begin position="67"/>
        <end position="112"/>
    </location>
</feature>
<evidence type="ECO:0000313" key="3">
    <source>
        <dbReference type="Proteomes" id="UP000477739"/>
    </source>
</evidence>
<dbReference type="Gene3D" id="1.10.10.10">
    <property type="entry name" value="Winged helix-like DNA-binding domain superfamily/Winged helix DNA-binding domain"/>
    <property type="match status" value="1"/>
</dbReference>
<dbReference type="InterPro" id="IPR036388">
    <property type="entry name" value="WH-like_DNA-bd_sf"/>
</dbReference>
<gene>
    <name evidence="2" type="ORF">GJV78_03785</name>
</gene>